<evidence type="ECO:0000313" key="3">
    <source>
        <dbReference type="Proteomes" id="UP000512286"/>
    </source>
</evidence>
<accession>A0A7D6VTE9</accession>
<feature type="coiled-coil region" evidence="1">
    <location>
        <begin position="60"/>
        <end position="87"/>
    </location>
</feature>
<evidence type="ECO:0000313" key="2">
    <source>
        <dbReference type="EMBL" id="QLY81986.1"/>
    </source>
</evidence>
<dbReference type="SUPFAM" id="SSF58113">
    <property type="entry name" value="Apolipoprotein A-I"/>
    <property type="match status" value="1"/>
</dbReference>
<protein>
    <submittedName>
        <fullName evidence="2">ATPase</fullName>
    </submittedName>
</protein>
<evidence type="ECO:0000256" key="1">
    <source>
        <dbReference type="SAM" id="Coils"/>
    </source>
</evidence>
<proteinExistence type="predicted"/>
<dbReference type="AlphaFoldDB" id="A0A7D6VTE9"/>
<dbReference type="KEGG" id="cint:HZF06_10480"/>
<sequence length="179" mass="20608">MEKMDVNIVELLEYLQDMVENSAKVPITGKVVLDKKEILDVIEQIVHYLPDQFKKAQWVVNERERILEEAGKELEEARKETSELMRKNVENHDYVREAKVKAQEIIAQAQREAKSMRLGARDYADELLCDVDKQLETRKEALMNALKASVEGFAESLDTSLDGIGTTIKENIKELRTMK</sequence>
<name>A0A7D6VTE9_9CLOT</name>
<dbReference type="EMBL" id="CP059378">
    <property type="protein sequence ID" value="QLY81986.1"/>
    <property type="molecule type" value="Genomic_DNA"/>
</dbReference>
<dbReference type="Proteomes" id="UP000512286">
    <property type="component" value="Chromosome"/>
</dbReference>
<reference evidence="2 3" key="1">
    <citation type="submission" date="2020-07" db="EMBL/GenBank/DDBJ databases">
        <title>Electron transfer.</title>
        <authorList>
            <person name="Huang L."/>
            <person name="Liu X."/>
            <person name="Zhou S."/>
        </authorList>
    </citation>
    <scope>NUCLEOTIDE SEQUENCE [LARGE SCALE GENOMIC DNA]</scope>
    <source>
        <strain evidence="2 3">Lx1</strain>
    </source>
</reference>
<gene>
    <name evidence="2" type="ORF">HZF06_10480</name>
</gene>
<dbReference type="RefSeq" id="WP_021802141.1">
    <property type="nucleotide sequence ID" value="NZ_CP059378.1"/>
</dbReference>
<keyword evidence="1" id="KW-0175">Coiled coil</keyword>
<organism evidence="2 3">
    <name type="scientific">Clostridium intestinale</name>
    <dbReference type="NCBI Taxonomy" id="36845"/>
    <lineage>
        <taxon>Bacteria</taxon>
        <taxon>Bacillati</taxon>
        <taxon>Bacillota</taxon>
        <taxon>Clostridia</taxon>
        <taxon>Eubacteriales</taxon>
        <taxon>Clostridiaceae</taxon>
        <taxon>Clostridium</taxon>
    </lineage>
</organism>